<feature type="coiled-coil region" evidence="1">
    <location>
        <begin position="68"/>
        <end position="102"/>
    </location>
</feature>
<dbReference type="AlphaFoldDB" id="A0AAV9JM72"/>
<sequence length="532" mass="58008">MAPLQLANAIAMQPKRPSDRAIAFAISIVLSKPEDLSVREYIRLLRQHVAKGRRENAISSVYRHLDRSSFWRSEYERLKDALQAAEGESVDLRREVDTLKAKVENARPVTTTKKRKKVDEDVVMVPRDPKRTKRDASPTRGVLGTTVDVERDFDFADVGEIGNILMRSLFQVHAVLKSHHRTEASVLAHHLIRAASALPQVVHQIVELGSRRAISGPALLKSNLTAAGRAVASLIVGITRLSYVTGGAKVLGQVVYWYVKMYASLLSALEEASEGAAKAAVALEIAGPAEKKAGSSKAKGKAQQPKAVNLKDNPTLNTITCFLCGIIDLLDPKVDAHKALFEGFAYSTLNKLGARLYTCVFGRARGASLEDEIASNNQPDEIEDSAAPFTSPSADELDVKKAKLEAPYLIHLLTRLMSAAPAHLGATLSTKPGKAAKASSSNKGAMKGALAIAAKDRLQRTLVNCMFGTEGGTPMDERDELTDPFMDCLKMPGMSAQALPMPKVKEVEVREWFKEEVWRLVGWEVLGKEAGW</sequence>
<comment type="caution">
    <text evidence="3">The sequence shown here is derived from an EMBL/GenBank/DDBJ whole genome shotgun (WGS) entry which is preliminary data.</text>
</comment>
<evidence type="ECO:0000313" key="4">
    <source>
        <dbReference type="Proteomes" id="UP001324427"/>
    </source>
</evidence>
<gene>
    <name evidence="3" type="ORF">LTR36_002045</name>
</gene>
<evidence type="ECO:0000313" key="3">
    <source>
        <dbReference type="EMBL" id="KAK4546368.1"/>
    </source>
</evidence>
<keyword evidence="4" id="KW-1185">Reference proteome</keyword>
<evidence type="ECO:0000256" key="2">
    <source>
        <dbReference type="SAM" id="MobiDB-lite"/>
    </source>
</evidence>
<proteinExistence type="predicted"/>
<evidence type="ECO:0000256" key="1">
    <source>
        <dbReference type="SAM" id="Coils"/>
    </source>
</evidence>
<protein>
    <submittedName>
        <fullName evidence="3">Uncharacterized protein</fullName>
    </submittedName>
</protein>
<dbReference type="EMBL" id="JAVFHQ010000015">
    <property type="protein sequence ID" value="KAK4546368.1"/>
    <property type="molecule type" value="Genomic_DNA"/>
</dbReference>
<feature type="region of interest" description="Disordered" evidence="2">
    <location>
        <begin position="372"/>
        <end position="392"/>
    </location>
</feature>
<name>A0AAV9JM72_9PEZI</name>
<keyword evidence="1" id="KW-0175">Coiled coil</keyword>
<reference evidence="3 4" key="1">
    <citation type="submission" date="2021-11" db="EMBL/GenBank/DDBJ databases">
        <title>Black yeast isolated from Biological Soil Crust.</title>
        <authorList>
            <person name="Kurbessoian T."/>
        </authorList>
    </citation>
    <scope>NUCLEOTIDE SEQUENCE [LARGE SCALE GENOMIC DNA]</scope>
    <source>
        <strain evidence="3 4">CCFEE 5522</strain>
    </source>
</reference>
<dbReference type="Proteomes" id="UP001324427">
    <property type="component" value="Unassembled WGS sequence"/>
</dbReference>
<accession>A0AAV9JM72</accession>
<organism evidence="3 4">
    <name type="scientific">Oleoguttula mirabilis</name>
    <dbReference type="NCBI Taxonomy" id="1507867"/>
    <lineage>
        <taxon>Eukaryota</taxon>
        <taxon>Fungi</taxon>
        <taxon>Dikarya</taxon>
        <taxon>Ascomycota</taxon>
        <taxon>Pezizomycotina</taxon>
        <taxon>Dothideomycetes</taxon>
        <taxon>Dothideomycetidae</taxon>
        <taxon>Mycosphaerellales</taxon>
        <taxon>Teratosphaeriaceae</taxon>
        <taxon>Oleoguttula</taxon>
    </lineage>
</organism>